<evidence type="ECO:0000313" key="1">
    <source>
        <dbReference type="EMBL" id="CAB4195958.1"/>
    </source>
</evidence>
<dbReference type="EMBL" id="LR797360">
    <property type="protein sequence ID" value="CAB4205593.1"/>
    <property type="molecule type" value="Genomic_DNA"/>
</dbReference>
<accession>A0A6J5T295</accession>
<proteinExistence type="predicted"/>
<sequence>MKRLNEVTNSFYKSGFTRADGKRFYGYTKRLRKDGFFIELWLVPESYAANRAKKAEKRAANGQQ</sequence>
<dbReference type="EMBL" id="LR797504">
    <property type="protein sequence ID" value="CAB4221650.1"/>
    <property type="molecule type" value="Genomic_DNA"/>
</dbReference>
<dbReference type="EMBL" id="LR797247">
    <property type="protein sequence ID" value="CAB4195958.1"/>
    <property type="molecule type" value="Genomic_DNA"/>
</dbReference>
<protein>
    <submittedName>
        <fullName evidence="3">Uncharacterized protein</fullName>
    </submittedName>
</protein>
<evidence type="ECO:0000313" key="3">
    <source>
        <dbReference type="EMBL" id="CAB4221650.1"/>
    </source>
</evidence>
<evidence type="ECO:0000313" key="2">
    <source>
        <dbReference type="EMBL" id="CAB4205593.1"/>
    </source>
</evidence>
<reference evidence="3" key="1">
    <citation type="submission" date="2020-05" db="EMBL/GenBank/DDBJ databases">
        <authorList>
            <person name="Chiriac C."/>
            <person name="Salcher M."/>
            <person name="Ghai R."/>
            <person name="Kavagutti S V."/>
        </authorList>
    </citation>
    <scope>NUCLEOTIDE SEQUENCE</scope>
</reference>
<organism evidence="3">
    <name type="scientific">uncultured Caudovirales phage</name>
    <dbReference type="NCBI Taxonomy" id="2100421"/>
    <lineage>
        <taxon>Viruses</taxon>
        <taxon>Duplodnaviria</taxon>
        <taxon>Heunggongvirae</taxon>
        <taxon>Uroviricota</taxon>
        <taxon>Caudoviricetes</taxon>
        <taxon>Peduoviridae</taxon>
        <taxon>Maltschvirus</taxon>
        <taxon>Maltschvirus maltsch</taxon>
    </lineage>
</organism>
<gene>
    <name evidence="1" type="ORF">UFOVP1286_54</name>
    <name evidence="2" type="ORF">UFOVP1407_84</name>
    <name evidence="3" type="ORF">UFOVP1640_51</name>
</gene>
<name>A0A6J5T295_9CAUD</name>